<dbReference type="SMART" id="SM00110">
    <property type="entry name" value="C1Q"/>
    <property type="match status" value="1"/>
</dbReference>
<dbReference type="PROSITE" id="PS50871">
    <property type="entry name" value="C1Q"/>
    <property type="match status" value="1"/>
</dbReference>
<dbReference type="PANTHER" id="PTHR22923:SF116">
    <property type="entry name" value="C1Q DOMAIN-CONTAINING PROTEIN"/>
    <property type="match status" value="1"/>
</dbReference>
<name>A0ABD3WAF9_SINWO</name>
<accession>A0ABD3WAF9</accession>
<feature type="coiled-coil region" evidence="4">
    <location>
        <begin position="73"/>
        <end position="100"/>
    </location>
</feature>
<reference evidence="7 8" key="1">
    <citation type="submission" date="2024-11" db="EMBL/GenBank/DDBJ databases">
        <title>Chromosome-level genome assembly of the freshwater bivalve Anodonta woodiana.</title>
        <authorList>
            <person name="Chen X."/>
        </authorList>
    </citation>
    <scope>NUCLEOTIDE SEQUENCE [LARGE SCALE GENOMIC DNA]</scope>
    <source>
        <strain evidence="7">MN2024</strain>
        <tissue evidence="7">Gills</tissue>
    </source>
</reference>
<evidence type="ECO:0000313" key="7">
    <source>
        <dbReference type="EMBL" id="KAL3869722.1"/>
    </source>
</evidence>
<feature type="chain" id="PRO_5044758109" description="C1q domain-containing protein" evidence="5">
    <location>
        <begin position="26"/>
        <end position="240"/>
    </location>
</feature>
<evidence type="ECO:0000259" key="6">
    <source>
        <dbReference type="PROSITE" id="PS50871"/>
    </source>
</evidence>
<gene>
    <name evidence="7" type="ORF">ACJMK2_042371</name>
</gene>
<dbReference type="PANTHER" id="PTHR22923">
    <property type="entry name" value="CEREBELLIN-RELATED"/>
    <property type="match status" value="1"/>
</dbReference>
<dbReference type="GO" id="GO:0005576">
    <property type="term" value="C:extracellular region"/>
    <property type="evidence" value="ECO:0007669"/>
    <property type="project" value="UniProtKB-SubCell"/>
</dbReference>
<evidence type="ECO:0000256" key="1">
    <source>
        <dbReference type="ARBA" id="ARBA00004613"/>
    </source>
</evidence>
<comment type="subcellular location">
    <subcellularLocation>
        <location evidence="1">Secreted</location>
    </subcellularLocation>
</comment>
<feature type="domain" description="C1q" evidence="6">
    <location>
        <begin position="107"/>
        <end position="239"/>
    </location>
</feature>
<evidence type="ECO:0000256" key="2">
    <source>
        <dbReference type="ARBA" id="ARBA00022525"/>
    </source>
</evidence>
<feature type="signal peptide" evidence="5">
    <location>
        <begin position="1"/>
        <end position="25"/>
    </location>
</feature>
<evidence type="ECO:0000256" key="5">
    <source>
        <dbReference type="SAM" id="SignalP"/>
    </source>
</evidence>
<dbReference type="AlphaFoldDB" id="A0ABD3WAF9"/>
<evidence type="ECO:0000256" key="4">
    <source>
        <dbReference type="SAM" id="Coils"/>
    </source>
</evidence>
<dbReference type="InterPro" id="IPR001073">
    <property type="entry name" value="C1q_dom"/>
</dbReference>
<evidence type="ECO:0000313" key="8">
    <source>
        <dbReference type="Proteomes" id="UP001634394"/>
    </source>
</evidence>
<evidence type="ECO:0000256" key="3">
    <source>
        <dbReference type="ARBA" id="ARBA00022729"/>
    </source>
</evidence>
<dbReference type="Proteomes" id="UP001634394">
    <property type="component" value="Unassembled WGS sequence"/>
</dbReference>
<keyword evidence="4" id="KW-0175">Coiled coil</keyword>
<organism evidence="7 8">
    <name type="scientific">Sinanodonta woodiana</name>
    <name type="common">Chinese pond mussel</name>
    <name type="synonym">Anodonta woodiana</name>
    <dbReference type="NCBI Taxonomy" id="1069815"/>
    <lineage>
        <taxon>Eukaryota</taxon>
        <taxon>Metazoa</taxon>
        <taxon>Spiralia</taxon>
        <taxon>Lophotrochozoa</taxon>
        <taxon>Mollusca</taxon>
        <taxon>Bivalvia</taxon>
        <taxon>Autobranchia</taxon>
        <taxon>Heteroconchia</taxon>
        <taxon>Palaeoheterodonta</taxon>
        <taxon>Unionida</taxon>
        <taxon>Unionoidea</taxon>
        <taxon>Unionidae</taxon>
        <taxon>Unioninae</taxon>
        <taxon>Sinanodonta</taxon>
    </lineage>
</organism>
<dbReference type="InterPro" id="IPR050822">
    <property type="entry name" value="Cerebellin_Synaptic_Org"/>
</dbReference>
<keyword evidence="3 5" id="KW-0732">Signal</keyword>
<protein>
    <recommendedName>
        <fullName evidence="6">C1q domain-containing protein</fullName>
    </recommendedName>
</protein>
<dbReference type="Gene3D" id="2.60.120.40">
    <property type="match status" value="1"/>
</dbReference>
<dbReference type="SUPFAM" id="SSF49842">
    <property type="entry name" value="TNF-like"/>
    <property type="match status" value="1"/>
</dbReference>
<keyword evidence="8" id="KW-1185">Reference proteome</keyword>
<keyword evidence="2" id="KW-0964">Secreted</keyword>
<sequence>MTTVTLETCLANILIVLTLTTCTCGQRNPSDRSAMQGECSRFDYEHKLLERLVVMELAQKTVDEAERKLWVGITELQKELKNKSKEIADLNAAITQLRTDMNTGFTQLTSPVIFKVKKSPSVYISGSDVILFDNVETNVGGAFSVDHGFFKAPVAGTYSFALQVCCYPKTWVSYDIKVRGQQAGETRAGDNSFYDCSTEVTVHTLAVGNEVWVQHRDGNGVDKHWATFSGVLLNAANVAV</sequence>
<dbReference type="InterPro" id="IPR008983">
    <property type="entry name" value="Tumour_necrosis_fac-like_dom"/>
</dbReference>
<dbReference type="Pfam" id="PF00386">
    <property type="entry name" value="C1q"/>
    <property type="match status" value="1"/>
</dbReference>
<comment type="caution">
    <text evidence="7">The sequence shown here is derived from an EMBL/GenBank/DDBJ whole genome shotgun (WGS) entry which is preliminary data.</text>
</comment>
<proteinExistence type="predicted"/>
<dbReference type="EMBL" id="JBJQND010000008">
    <property type="protein sequence ID" value="KAL3869722.1"/>
    <property type="molecule type" value="Genomic_DNA"/>
</dbReference>